<feature type="signal peptide" evidence="2">
    <location>
        <begin position="1"/>
        <end position="25"/>
    </location>
</feature>
<organism evidence="4 5">
    <name type="scientific">Desulfarculus baarsii (strain ATCC 33931 / DSM 2075 / LMG 7858 / VKM B-1802 / 2st14)</name>
    <dbReference type="NCBI Taxonomy" id="644282"/>
    <lineage>
        <taxon>Bacteria</taxon>
        <taxon>Pseudomonadati</taxon>
        <taxon>Thermodesulfobacteriota</taxon>
        <taxon>Desulfarculia</taxon>
        <taxon>Desulfarculales</taxon>
        <taxon>Desulfarculaceae</taxon>
        <taxon>Desulfarculus</taxon>
    </lineage>
</organism>
<dbReference type="Proteomes" id="UP000009047">
    <property type="component" value="Chromosome"/>
</dbReference>
<feature type="chain" id="PRO_5003150167" evidence="2">
    <location>
        <begin position="26"/>
        <end position="269"/>
    </location>
</feature>
<dbReference type="Pfam" id="PF00497">
    <property type="entry name" value="SBP_bac_3"/>
    <property type="match status" value="1"/>
</dbReference>
<dbReference type="InterPro" id="IPR001638">
    <property type="entry name" value="Solute-binding_3/MltF_N"/>
</dbReference>
<reference evidence="4 5" key="1">
    <citation type="journal article" date="2010" name="Stand. Genomic Sci.">
        <title>Complete genome sequence of Desulfarculus baarsii type strain (2st14).</title>
        <authorList>
            <person name="Sun H."/>
            <person name="Spring S."/>
            <person name="Lapidus A."/>
            <person name="Davenport K."/>
            <person name="Del Rio T.G."/>
            <person name="Tice H."/>
            <person name="Nolan M."/>
            <person name="Copeland A."/>
            <person name="Cheng J.F."/>
            <person name="Lucas S."/>
            <person name="Tapia R."/>
            <person name="Goodwin L."/>
            <person name="Pitluck S."/>
            <person name="Ivanova N."/>
            <person name="Pagani I."/>
            <person name="Mavromatis K."/>
            <person name="Ovchinnikova G."/>
            <person name="Pati A."/>
            <person name="Chen A."/>
            <person name="Palaniappan K."/>
            <person name="Hauser L."/>
            <person name="Chang Y.J."/>
            <person name="Jeffries C.D."/>
            <person name="Detter J.C."/>
            <person name="Han C."/>
            <person name="Rohde M."/>
            <person name="Brambilla E."/>
            <person name="Goker M."/>
            <person name="Woyke T."/>
            <person name="Bristow J."/>
            <person name="Eisen J.A."/>
            <person name="Markowitz V."/>
            <person name="Hugenholtz P."/>
            <person name="Kyrpides N.C."/>
            <person name="Klenk H.P."/>
            <person name="Land M."/>
        </authorList>
    </citation>
    <scope>NUCLEOTIDE SEQUENCE [LARGE SCALE GENOMIC DNA]</scope>
    <source>
        <strain evidence="5">ATCC 33931 / DSM 2075 / LMG 7858 / VKM B-1802 / 2st14</strain>
    </source>
</reference>
<evidence type="ECO:0000313" key="5">
    <source>
        <dbReference type="Proteomes" id="UP000009047"/>
    </source>
</evidence>
<dbReference type="EMBL" id="CP002085">
    <property type="protein sequence ID" value="ADK85972.1"/>
    <property type="molecule type" value="Genomic_DNA"/>
</dbReference>
<dbReference type="KEGG" id="dbr:Deba_2618"/>
<evidence type="ECO:0000259" key="3">
    <source>
        <dbReference type="SMART" id="SM00062"/>
    </source>
</evidence>
<dbReference type="STRING" id="644282.Deba_2618"/>
<gene>
    <name evidence="4" type="ordered locus">Deba_2618</name>
</gene>
<dbReference type="AlphaFoldDB" id="E1QK79"/>
<dbReference type="SUPFAM" id="SSF53850">
    <property type="entry name" value="Periplasmic binding protein-like II"/>
    <property type="match status" value="1"/>
</dbReference>
<dbReference type="PANTHER" id="PTHR35936">
    <property type="entry name" value="MEMBRANE-BOUND LYTIC MUREIN TRANSGLYCOSYLASE F"/>
    <property type="match status" value="1"/>
</dbReference>
<keyword evidence="1 2" id="KW-0732">Signal</keyword>
<dbReference type="Gene3D" id="3.40.190.10">
    <property type="entry name" value="Periplasmic binding protein-like II"/>
    <property type="match status" value="2"/>
</dbReference>
<protein>
    <submittedName>
        <fullName evidence="4">Extracellular solute-binding protein family 3</fullName>
    </submittedName>
</protein>
<keyword evidence="5" id="KW-1185">Reference proteome</keyword>
<dbReference type="PANTHER" id="PTHR35936:SF17">
    <property type="entry name" value="ARGININE-BINDING EXTRACELLULAR PROTEIN ARTP"/>
    <property type="match status" value="1"/>
</dbReference>
<dbReference type="SMART" id="SM00062">
    <property type="entry name" value="PBPb"/>
    <property type="match status" value="1"/>
</dbReference>
<evidence type="ECO:0000256" key="1">
    <source>
        <dbReference type="ARBA" id="ARBA00022729"/>
    </source>
</evidence>
<name>E1QK79_DESB2</name>
<feature type="domain" description="Solute-binding protein family 3/N-terminal" evidence="3">
    <location>
        <begin position="37"/>
        <end position="261"/>
    </location>
</feature>
<dbReference type="eggNOG" id="COG0834">
    <property type="taxonomic scope" value="Bacteria"/>
</dbReference>
<dbReference type="HOGENOM" id="CLU_019602_18_2_7"/>
<dbReference type="CDD" id="cd13629">
    <property type="entry name" value="PBP2_Dsm1740"/>
    <property type="match status" value="1"/>
</dbReference>
<evidence type="ECO:0000313" key="4">
    <source>
        <dbReference type="EMBL" id="ADK85972.1"/>
    </source>
</evidence>
<evidence type="ECO:0000256" key="2">
    <source>
        <dbReference type="SAM" id="SignalP"/>
    </source>
</evidence>
<dbReference type="RefSeq" id="WP_013259411.1">
    <property type="nucleotide sequence ID" value="NC_014365.1"/>
</dbReference>
<accession>E1QK79</accession>
<dbReference type="PROSITE" id="PS51257">
    <property type="entry name" value="PROKAR_LIPOPROTEIN"/>
    <property type="match status" value="1"/>
</dbReference>
<proteinExistence type="predicted"/>
<sequence length="269" mass="28911">MNRKIAVLATALALLTLTACPAAQAGPVIERIVANGTLTVGTSPSFPPLTAKAKNGMLMGFDIDMANILAGAMGVKLRFVTLPFPELLEALNQDKVDVVISGMTVLPKRNLRAVFVGPYLVGGQTVLGDNALMAAINGRQDLNDAKYKVAAAKGTTSQEAARQMLPKAQLVIAENEGECLKLLLAKEVNMVMADYTFCAMAAFKHKAQNLAVIGKPFTFEPLGMAIKDGDPQFQNLLANFLVTFQGSGQSELLQRRWFQDASWIKELAE</sequence>